<feature type="compositionally biased region" description="Basic and acidic residues" evidence="1">
    <location>
        <begin position="60"/>
        <end position="91"/>
    </location>
</feature>
<evidence type="ECO:0000313" key="4">
    <source>
        <dbReference type="Proteomes" id="UP000595823"/>
    </source>
</evidence>
<proteinExistence type="predicted"/>
<protein>
    <submittedName>
        <fullName evidence="2">Uncharacterized protein</fullName>
    </submittedName>
</protein>
<sequence length="91" mass="10751">MRPWEFWELTLAEFNVMIDSYLWLDYQENAKLAKHARWVMSAHVKENKIPAIEKMIGKPPKTEADKKKEKEEKPVTAKQDLEDMKKNMGMG</sequence>
<dbReference type="KEGG" id="scia:HUG15_05750"/>
<accession>A0A7T6Z1E7</accession>
<keyword evidence="4" id="KW-1185">Reference proteome</keyword>
<gene>
    <name evidence="2" type="ORF">HUG15_05415</name>
    <name evidence="3" type="ORF">HUG15_05750</name>
</gene>
<dbReference type="KEGG" id="scia:HUG15_05415"/>
<evidence type="ECO:0000313" key="3">
    <source>
        <dbReference type="EMBL" id="QQK75158.1"/>
    </source>
</evidence>
<organism evidence="2 4">
    <name type="scientific">Salicibibacter cibarius</name>
    <dbReference type="NCBI Taxonomy" id="2743000"/>
    <lineage>
        <taxon>Bacteria</taxon>
        <taxon>Bacillati</taxon>
        <taxon>Bacillota</taxon>
        <taxon>Bacilli</taxon>
        <taxon>Bacillales</taxon>
        <taxon>Bacillaceae</taxon>
        <taxon>Salicibibacter</taxon>
    </lineage>
</organism>
<evidence type="ECO:0000256" key="1">
    <source>
        <dbReference type="SAM" id="MobiDB-lite"/>
    </source>
</evidence>
<name>A0A7T6Z1E7_9BACI</name>
<reference evidence="2 4" key="1">
    <citation type="submission" date="2020-06" db="EMBL/GenBank/DDBJ databases">
        <title>Genomic analysis of Salicibibacter sp. NKC5-3.</title>
        <authorList>
            <person name="Oh Y.J."/>
        </authorList>
    </citation>
    <scope>NUCLEOTIDE SEQUENCE [LARGE SCALE GENOMIC DNA]</scope>
    <source>
        <strain evidence="2 4">NKC5-3</strain>
    </source>
</reference>
<dbReference type="EMBL" id="CP054705">
    <property type="protein sequence ID" value="QQK75097.1"/>
    <property type="molecule type" value="Genomic_DNA"/>
</dbReference>
<dbReference type="EMBL" id="CP054705">
    <property type="protein sequence ID" value="QQK75158.1"/>
    <property type="molecule type" value="Genomic_DNA"/>
</dbReference>
<evidence type="ECO:0000313" key="2">
    <source>
        <dbReference type="EMBL" id="QQK75097.1"/>
    </source>
</evidence>
<feature type="region of interest" description="Disordered" evidence="1">
    <location>
        <begin position="51"/>
        <end position="91"/>
    </location>
</feature>
<dbReference type="Proteomes" id="UP000595823">
    <property type="component" value="Chromosome"/>
</dbReference>
<dbReference type="AlphaFoldDB" id="A0A7T6Z1E7"/>